<proteinExistence type="predicted"/>
<dbReference type="PANTHER" id="PTHR38034">
    <property type="entry name" value="INNER MEMBRANE PROTEIN YPJD"/>
    <property type="match status" value="1"/>
</dbReference>
<dbReference type="InterPro" id="IPR052372">
    <property type="entry name" value="YpjD/HemX"/>
</dbReference>
<evidence type="ECO:0000256" key="1">
    <source>
        <dbReference type="SAM" id="Phobius"/>
    </source>
</evidence>
<feature type="domain" description="Cytochrome c assembly protein" evidence="2">
    <location>
        <begin position="77"/>
        <end position="299"/>
    </location>
</feature>
<comment type="caution">
    <text evidence="3">The sequence shown here is derived from an EMBL/GenBank/DDBJ whole genome shotgun (WGS) entry which is preliminary data.</text>
</comment>
<dbReference type="Pfam" id="PF01578">
    <property type="entry name" value="Cytochrom_C_asm"/>
    <property type="match status" value="1"/>
</dbReference>
<accession>A0AA36XJ23</accession>
<feature type="transmembrane region" description="Helical" evidence="1">
    <location>
        <begin position="216"/>
        <end position="237"/>
    </location>
</feature>
<keyword evidence="1" id="KW-0812">Transmembrane</keyword>
<evidence type="ECO:0000313" key="4">
    <source>
        <dbReference type="Proteomes" id="UP000004982"/>
    </source>
</evidence>
<evidence type="ECO:0000313" key="3">
    <source>
        <dbReference type="EMBL" id="EGQ74679.1"/>
    </source>
</evidence>
<feature type="transmembrane region" description="Helical" evidence="1">
    <location>
        <begin position="33"/>
        <end position="55"/>
    </location>
</feature>
<reference evidence="3 4" key="1">
    <citation type="submission" date="2011-05" db="EMBL/GenBank/DDBJ databases">
        <authorList>
            <person name="Muzny D."/>
            <person name="Qin X."/>
            <person name="Deng J."/>
            <person name="Jiang H."/>
            <person name="Liu Y."/>
            <person name="Qu J."/>
            <person name="Song X.-Z."/>
            <person name="Zhang L."/>
            <person name="Thornton R."/>
            <person name="Coyle M."/>
            <person name="Francisco L."/>
            <person name="Jackson L."/>
            <person name="Javaid M."/>
            <person name="Korchina V."/>
            <person name="Kovar C."/>
            <person name="Mata R."/>
            <person name="Mathew T."/>
            <person name="Ngo R."/>
            <person name="Nguyen L."/>
            <person name="Nguyen N."/>
            <person name="Okwuonu G."/>
            <person name="Ongeri F."/>
            <person name="Pham C."/>
            <person name="Simmons D."/>
            <person name="Wilczek-Boney K."/>
            <person name="Hale W."/>
            <person name="Jakkamsetti A."/>
            <person name="Pham P."/>
            <person name="Ruth R."/>
            <person name="San Lucas F."/>
            <person name="Warren J."/>
            <person name="Zhang J."/>
            <person name="Zhao Z."/>
            <person name="Zhou C."/>
            <person name="Zhu D."/>
            <person name="Lee S."/>
            <person name="Bess C."/>
            <person name="Blankenburg K."/>
            <person name="Forbes L."/>
            <person name="Fu Q."/>
            <person name="Gubbala S."/>
            <person name="Hirani K."/>
            <person name="Jayaseelan J.C."/>
            <person name="Lara F."/>
            <person name="Munidasa M."/>
            <person name="Palculict T."/>
            <person name="Patil S."/>
            <person name="Pu L.-L."/>
            <person name="Saada N."/>
            <person name="Tang L."/>
            <person name="Weissenberger G."/>
            <person name="Zhu Y."/>
            <person name="Hemphill L."/>
            <person name="Shang Y."/>
            <person name="Youmans B."/>
            <person name="Ayvaz T."/>
            <person name="Ross M."/>
            <person name="Santibanez J."/>
            <person name="Aqrawi P."/>
            <person name="Gross S."/>
            <person name="Joshi V."/>
            <person name="Fowler G."/>
            <person name="Nazareth L."/>
            <person name="Reid J."/>
            <person name="Worley K."/>
            <person name="Petrosino J."/>
            <person name="Highlander S."/>
            <person name="Gibbs R."/>
        </authorList>
    </citation>
    <scope>NUCLEOTIDE SEQUENCE [LARGE SCALE GENOMIC DNA]</scope>
    <source>
        <strain evidence="3 4">ATCC 33926</strain>
    </source>
</reference>
<dbReference type="PANTHER" id="PTHR38034:SF1">
    <property type="entry name" value="INNER MEMBRANE PROTEIN YPJD"/>
    <property type="match status" value="1"/>
</dbReference>
<dbReference type="GO" id="GO:0020037">
    <property type="term" value="F:heme binding"/>
    <property type="evidence" value="ECO:0007669"/>
    <property type="project" value="InterPro"/>
</dbReference>
<name>A0AA36XJ23_9NEIS</name>
<keyword evidence="1" id="KW-1133">Transmembrane helix</keyword>
<dbReference type="EMBL" id="AFQE01000136">
    <property type="protein sequence ID" value="EGQ74679.1"/>
    <property type="molecule type" value="Genomic_DNA"/>
</dbReference>
<feature type="transmembrane region" description="Helical" evidence="1">
    <location>
        <begin position="128"/>
        <end position="146"/>
    </location>
</feature>
<feature type="transmembrane region" description="Helical" evidence="1">
    <location>
        <begin position="94"/>
        <end position="116"/>
    </location>
</feature>
<feature type="transmembrane region" description="Helical" evidence="1">
    <location>
        <begin position="243"/>
        <end position="262"/>
    </location>
</feature>
<sequence length="302" mass="33908">MIIAALFGAFFAKIKLRLFYTIACGYVCAPRKFVMPTILICLILVYAGLGIFVWFNHKTREIKDYPLKAELAVLGAALTMHGAVLLMPVIQDKILIMGFGYSISLIVWLMLLVYFVGSFFYRLRGLQLLLYPCAAFTLLLGALFPGKYVGYQINDLPFMSHIGTSLLAYGLFGIVTLFAVLILLLNRNLHRRRVSSLSSFLPSLLSLEKLMFQGMWVGFILLTYSVVSGTFFAEAVFGKPVTFTHKTVFGILSWIIYGALLLKHSMTAWRGKKAAVWTIIGFVSLMFAYVGSKFVLEILLQR</sequence>
<feature type="transmembrane region" description="Helical" evidence="1">
    <location>
        <begin position="67"/>
        <end position="88"/>
    </location>
</feature>
<keyword evidence="1" id="KW-0472">Membrane</keyword>
<dbReference type="GO" id="GO:0017004">
    <property type="term" value="P:cytochrome complex assembly"/>
    <property type="evidence" value="ECO:0007669"/>
    <property type="project" value="InterPro"/>
</dbReference>
<dbReference type="InterPro" id="IPR002541">
    <property type="entry name" value="Cyt_c_assembly"/>
</dbReference>
<dbReference type="Proteomes" id="UP000004982">
    <property type="component" value="Unassembled WGS sequence"/>
</dbReference>
<feature type="transmembrane region" description="Helical" evidence="1">
    <location>
        <begin position="166"/>
        <end position="185"/>
    </location>
</feature>
<gene>
    <name evidence="3" type="ORF">HMPREF9418_2735</name>
</gene>
<organism evidence="3 4">
    <name type="scientific">Neisseria macacae ATCC 33926</name>
    <dbReference type="NCBI Taxonomy" id="997348"/>
    <lineage>
        <taxon>Bacteria</taxon>
        <taxon>Pseudomonadati</taxon>
        <taxon>Pseudomonadota</taxon>
        <taxon>Betaproteobacteria</taxon>
        <taxon>Neisseriales</taxon>
        <taxon>Neisseriaceae</taxon>
        <taxon>Neisseria</taxon>
    </lineage>
</organism>
<dbReference type="AlphaFoldDB" id="A0AA36XJ23"/>
<feature type="transmembrane region" description="Helical" evidence="1">
    <location>
        <begin position="274"/>
        <end position="296"/>
    </location>
</feature>
<evidence type="ECO:0000259" key="2">
    <source>
        <dbReference type="Pfam" id="PF01578"/>
    </source>
</evidence>
<protein>
    <submittedName>
        <fullName evidence="3">Cytochrome c assembly family protein</fullName>
    </submittedName>
</protein>